<dbReference type="Proteomes" id="UP000198736">
    <property type="component" value="Unassembled WGS sequence"/>
</dbReference>
<protein>
    <submittedName>
        <fullName evidence="1">Uncharacterized protein</fullName>
    </submittedName>
</protein>
<evidence type="ECO:0000313" key="1">
    <source>
        <dbReference type="EMBL" id="CUS36714.1"/>
    </source>
</evidence>
<proteinExistence type="predicted"/>
<dbReference type="EMBL" id="CZPZ01000018">
    <property type="protein sequence ID" value="CUS36714.1"/>
    <property type="molecule type" value="Genomic_DNA"/>
</dbReference>
<keyword evidence="2" id="KW-1185">Reference proteome</keyword>
<evidence type="ECO:0000313" key="2">
    <source>
        <dbReference type="Proteomes" id="UP000198736"/>
    </source>
</evidence>
<sequence length="39" mass="4315">MHFPSLLGQDVEVTVRVAPTGRRGTVRIRVAKKPERVAS</sequence>
<reference evidence="2" key="1">
    <citation type="submission" date="2015-10" db="EMBL/GenBank/DDBJ databases">
        <authorList>
            <person name="Luecker S."/>
            <person name="Luecker S."/>
        </authorList>
    </citation>
    <scope>NUCLEOTIDE SEQUENCE [LARGE SCALE GENOMIC DNA]</scope>
</reference>
<organism evidence="1 2">
    <name type="scientific">Candidatus Nitrospira nitrificans</name>
    <dbReference type="NCBI Taxonomy" id="1742973"/>
    <lineage>
        <taxon>Bacteria</taxon>
        <taxon>Pseudomonadati</taxon>
        <taxon>Nitrospirota</taxon>
        <taxon>Nitrospiria</taxon>
        <taxon>Nitrospirales</taxon>
        <taxon>Nitrospiraceae</taxon>
        <taxon>Nitrospira</taxon>
    </lineage>
</organism>
<dbReference type="AlphaFoldDB" id="A0A0S4LJ21"/>
<name>A0A0S4LJ21_9BACT</name>
<gene>
    <name evidence="1" type="ORF">COMA2_250044</name>
</gene>
<accession>A0A0S4LJ21</accession>
<dbReference type="STRING" id="1742973.COMA2_250044"/>